<evidence type="ECO:0000259" key="1">
    <source>
        <dbReference type="Pfam" id="PF03372"/>
    </source>
</evidence>
<dbReference type="RefSeq" id="WP_138319173.1">
    <property type="nucleotide sequence ID" value="NZ_VCBC01000005.1"/>
</dbReference>
<accession>A0A5R9IWK5</accession>
<proteinExistence type="predicted"/>
<dbReference type="PANTHER" id="PTHR14859:SF1">
    <property type="entry name" value="PGAP2-INTERACTING PROTEIN"/>
    <property type="match status" value="1"/>
</dbReference>
<dbReference type="InterPro" id="IPR051916">
    <property type="entry name" value="GPI-anchor_lipid_remodeler"/>
</dbReference>
<dbReference type="SUPFAM" id="SSF56219">
    <property type="entry name" value="DNase I-like"/>
    <property type="match status" value="1"/>
</dbReference>
<dbReference type="OrthoDB" id="5293344at2"/>
<dbReference type="GO" id="GO:0003824">
    <property type="term" value="F:catalytic activity"/>
    <property type="evidence" value="ECO:0007669"/>
    <property type="project" value="InterPro"/>
</dbReference>
<organism evidence="2 3">
    <name type="scientific">Thalassotalea litorea</name>
    <dbReference type="NCBI Taxonomy" id="2020715"/>
    <lineage>
        <taxon>Bacteria</taxon>
        <taxon>Pseudomonadati</taxon>
        <taxon>Pseudomonadota</taxon>
        <taxon>Gammaproteobacteria</taxon>
        <taxon>Alteromonadales</taxon>
        <taxon>Colwelliaceae</taxon>
        <taxon>Thalassotalea</taxon>
    </lineage>
</organism>
<protein>
    <recommendedName>
        <fullName evidence="1">Endonuclease/exonuclease/phosphatase domain-containing protein</fullName>
    </recommendedName>
</protein>
<comment type="caution">
    <text evidence="2">The sequence shown here is derived from an EMBL/GenBank/DDBJ whole genome shotgun (WGS) entry which is preliminary data.</text>
</comment>
<dbReference type="AlphaFoldDB" id="A0A5R9IWK5"/>
<dbReference type="GO" id="GO:0006506">
    <property type="term" value="P:GPI anchor biosynthetic process"/>
    <property type="evidence" value="ECO:0007669"/>
    <property type="project" value="TreeGrafter"/>
</dbReference>
<keyword evidence="3" id="KW-1185">Reference proteome</keyword>
<dbReference type="PANTHER" id="PTHR14859">
    <property type="entry name" value="CALCOFLUOR WHITE HYPERSENSITIVE PROTEIN PRECURSOR"/>
    <property type="match status" value="1"/>
</dbReference>
<evidence type="ECO:0000313" key="3">
    <source>
        <dbReference type="Proteomes" id="UP000307790"/>
    </source>
</evidence>
<dbReference type="EMBL" id="VCBC01000005">
    <property type="protein sequence ID" value="TLU66298.1"/>
    <property type="molecule type" value="Genomic_DNA"/>
</dbReference>
<name>A0A5R9IWK5_9GAMM</name>
<feature type="domain" description="Endonuclease/exonuclease/phosphatase" evidence="1">
    <location>
        <begin position="82"/>
        <end position="291"/>
    </location>
</feature>
<sequence>MTLKRLSFIVLFSYLLFCIPGSFAKEANDQLSIAVPLDIQLNKDIQFSLIDKDYLKVISLNMAHGRKDAFSQILTSKTTIQKNLDDIAAMLIKEQADVVALQEADAPSWWSGDFNHVEYLAKKAGYYFYIQASHVDKFFGTYGTAIMSRLPIREAFSISFKPTPPSTQKGFVTGKVGWDCMPEDKECLEIDIYSVHLDFLRQVKRDEQIRMLGLMLEKRQRESVIMGDFNSDWLGSEKVIRFFADSGRYKLYQPESEELATYNDKRLDWVIISKELNFKRYRISKEKLSDHQAVIAEIEF</sequence>
<dbReference type="Gene3D" id="3.60.10.10">
    <property type="entry name" value="Endonuclease/exonuclease/phosphatase"/>
    <property type="match status" value="1"/>
</dbReference>
<dbReference type="Proteomes" id="UP000307790">
    <property type="component" value="Unassembled WGS sequence"/>
</dbReference>
<dbReference type="InterPro" id="IPR036691">
    <property type="entry name" value="Endo/exonu/phosph_ase_sf"/>
</dbReference>
<evidence type="ECO:0000313" key="2">
    <source>
        <dbReference type="EMBL" id="TLU66298.1"/>
    </source>
</evidence>
<gene>
    <name evidence="2" type="ORF">FE810_06250</name>
</gene>
<dbReference type="Pfam" id="PF03372">
    <property type="entry name" value="Exo_endo_phos"/>
    <property type="match status" value="1"/>
</dbReference>
<dbReference type="GO" id="GO:0016020">
    <property type="term" value="C:membrane"/>
    <property type="evidence" value="ECO:0007669"/>
    <property type="project" value="GOC"/>
</dbReference>
<dbReference type="InterPro" id="IPR005135">
    <property type="entry name" value="Endo/exonuclease/phosphatase"/>
</dbReference>
<reference evidence="2 3" key="1">
    <citation type="submission" date="2019-05" db="EMBL/GenBank/DDBJ databases">
        <title>Genome sequences of Thalassotalea litorea 1K03283.</title>
        <authorList>
            <person name="Zhang D."/>
        </authorList>
    </citation>
    <scope>NUCLEOTIDE SEQUENCE [LARGE SCALE GENOMIC DNA]</scope>
    <source>
        <strain evidence="2 3">MCCC 1K03283</strain>
    </source>
</reference>